<reference evidence="4 5" key="1">
    <citation type="submission" date="2020-08" db="EMBL/GenBank/DDBJ databases">
        <title>Genomic Encyclopedia of Type Strains, Phase IV (KMG-IV): sequencing the most valuable type-strain genomes for metagenomic binning, comparative biology and taxonomic classification.</title>
        <authorList>
            <person name="Goeker M."/>
        </authorList>
    </citation>
    <scope>NUCLEOTIDE SEQUENCE [LARGE SCALE GENOMIC DNA]</scope>
    <source>
        <strain evidence="4 5">DSM 25895</strain>
    </source>
</reference>
<gene>
    <name evidence="4" type="ORF">FHS88_001791</name>
</gene>
<dbReference type="Pfam" id="PF01738">
    <property type="entry name" value="DLH"/>
    <property type="match status" value="1"/>
</dbReference>
<proteinExistence type="predicted"/>
<keyword evidence="2" id="KW-0732">Signal</keyword>
<keyword evidence="5" id="KW-1185">Reference proteome</keyword>
<dbReference type="PANTHER" id="PTHR22946:SF9">
    <property type="entry name" value="POLYKETIDE TRANSFERASE AF380"/>
    <property type="match status" value="1"/>
</dbReference>
<accession>A0A840XP19</accession>
<evidence type="ECO:0000313" key="5">
    <source>
        <dbReference type="Proteomes" id="UP000562254"/>
    </source>
</evidence>
<dbReference type="InterPro" id="IPR002925">
    <property type="entry name" value="Dienelactn_hydro"/>
</dbReference>
<evidence type="ECO:0000259" key="3">
    <source>
        <dbReference type="Pfam" id="PF01738"/>
    </source>
</evidence>
<dbReference type="AlphaFoldDB" id="A0A840XP19"/>
<evidence type="ECO:0000313" key="4">
    <source>
        <dbReference type="EMBL" id="MBB5689666.1"/>
    </source>
</evidence>
<dbReference type="PANTHER" id="PTHR22946">
    <property type="entry name" value="DIENELACTONE HYDROLASE DOMAIN-CONTAINING PROTEIN-RELATED"/>
    <property type="match status" value="1"/>
</dbReference>
<evidence type="ECO:0000256" key="2">
    <source>
        <dbReference type="SAM" id="SignalP"/>
    </source>
</evidence>
<keyword evidence="1 4" id="KW-0378">Hydrolase</keyword>
<dbReference type="GO" id="GO:0052689">
    <property type="term" value="F:carboxylic ester hydrolase activity"/>
    <property type="evidence" value="ECO:0007669"/>
    <property type="project" value="UniProtKB-ARBA"/>
</dbReference>
<dbReference type="InterPro" id="IPR029058">
    <property type="entry name" value="AB_hydrolase_fold"/>
</dbReference>
<organism evidence="4 5">
    <name type="scientific">Neoroseomonas alkaliterrae</name>
    <dbReference type="NCBI Taxonomy" id="1452450"/>
    <lineage>
        <taxon>Bacteria</taxon>
        <taxon>Pseudomonadati</taxon>
        <taxon>Pseudomonadota</taxon>
        <taxon>Alphaproteobacteria</taxon>
        <taxon>Acetobacterales</taxon>
        <taxon>Acetobacteraceae</taxon>
        <taxon>Neoroseomonas</taxon>
    </lineage>
</organism>
<dbReference type="Gene3D" id="3.40.50.1820">
    <property type="entry name" value="alpha/beta hydrolase"/>
    <property type="match status" value="1"/>
</dbReference>
<dbReference type="SUPFAM" id="SSF53474">
    <property type="entry name" value="alpha/beta-Hydrolases"/>
    <property type="match status" value="1"/>
</dbReference>
<feature type="signal peptide" evidence="2">
    <location>
        <begin position="1"/>
        <end position="19"/>
    </location>
</feature>
<feature type="domain" description="Dienelactone hydrolase" evidence="3">
    <location>
        <begin position="33"/>
        <end position="264"/>
    </location>
</feature>
<feature type="chain" id="PRO_5032861570" evidence="2">
    <location>
        <begin position="20"/>
        <end position="266"/>
    </location>
</feature>
<comment type="caution">
    <text evidence="4">The sequence shown here is derived from an EMBL/GenBank/DDBJ whole genome shotgun (WGS) entry which is preliminary data.</text>
</comment>
<dbReference type="EMBL" id="JACIJE010000004">
    <property type="protein sequence ID" value="MBB5689666.1"/>
    <property type="molecule type" value="Genomic_DNA"/>
</dbReference>
<dbReference type="InterPro" id="IPR050261">
    <property type="entry name" value="FrsA_esterase"/>
</dbReference>
<dbReference type="RefSeq" id="WP_184483696.1">
    <property type="nucleotide sequence ID" value="NZ_JACIJE010000004.1"/>
</dbReference>
<evidence type="ECO:0000256" key="1">
    <source>
        <dbReference type="ARBA" id="ARBA00022801"/>
    </source>
</evidence>
<dbReference type="Proteomes" id="UP000562254">
    <property type="component" value="Unassembled WGS sequence"/>
</dbReference>
<name>A0A840XP19_9PROT</name>
<protein>
    <submittedName>
        <fullName evidence="4">Dienelactone hydrolase</fullName>
    </submittedName>
</protein>
<sequence length="266" mass="27248">MIARLLATALMLAPFAARGEVVSIHAEDGAALRAMVVEPAAGVARRPAVVALHGCTGLAAPDRPLRLPARETDWAARLSALGHRVVFPDSFGSRGLGPACGRAEHPVRPGGLRAGDARAALAWAAAQADEPPGGGILMGWSHGGSTVLATLGAPLPPGLLRAAIAFYPGCGALLAGAPGWAAPVPLLMLLGEADDWTPAHRCEALAARAPERIELRVFAGAHHNFDHPGIPIRSRLLPNGQTVTTGTDAAAREGAIAAVLGFLARR</sequence>